<reference evidence="3 4" key="1">
    <citation type="submission" date="2019-11" db="EMBL/GenBank/DDBJ databases">
        <title>Draft genome sequence of 12 host-associated Lactobacillus reuteri rodent strains.</title>
        <authorList>
            <person name="Zhang S."/>
            <person name="Ozcam M."/>
            <person name="Van Pijkeren J.P."/>
        </authorList>
    </citation>
    <scope>NUCLEOTIDE SEQUENCE [LARGE SCALE GENOMIC DNA]</scope>
    <source>
        <strain evidence="3 4">L1604-1</strain>
    </source>
</reference>
<feature type="domain" description="YokE-like PH" evidence="2">
    <location>
        <begin position="34"/>
        <end position="125"/>
    </location>
</feature>
<protein>
    <recommendedName>
        <fullName evidence="5">SHOCT domain-containing protein</fullName>
    </recommendedName>
</protein>
<dbReference type="Proteomes" id="UP000441557">
    <property type="component" value="Unassembled WGS sequence"/>
</dbReference>
<gene>
    <name evidence="3" type="ORF">GIX80_03835</name>
</gene>
<dbReference type="Pfam" id="PF09851">
    <property type="entry name" value="SHOCT"/>
    <property type="match status" value="1"/>
</dbReference>
<organism evidence="3 4">
    <name type="scientific">Limosilactobacillus reuteri</name>
    <name type="common">Lactobacillus reuteri</name>
    <dbReference type="NCBI Taxonomy" id="1598"/>
    <lineage>
        <taxon>Bacteria</taxon>
        <taxon>Bacillati</taxon>
        <taxon>Bacillota</taxon>
        <taxon>Bacilli</taxon>
        <taxon>Lactobacillales</taxon>
        <taxon>Lactobacillaceae</taxon>
        <taxon>Limosilactobacillus</taxon>
    </lineage>
</organism>
<evidence type="ECO:0000259" key="2">
    <source>
        <dbReference type="Pfam" id="PF14470"/>
    </source>
</evidence>
<dbReference type="RefSeq" id="WP_153706183.1">
    <property type="nucleotide sequence ID" value="NZ_CP080622.1"/>
</dbReference>
<dbReference type="Pfam" id="PF14470">
    <property type="entry name" value="bPH_3"/>
    <property type="match status" value="1"/>
</dbReference>
<evidence type="ECO:0008006" key="5">
    <source>
        <dbReference type="Google" id="ProtNLM"/>
    </source>
</evidence>
<accession>A0AB36ADZ9</accession>
<evidence type="ECO:0000313" key="4">
    <source>
        <dbReference type="Proteomes" id="UP000441557"/>
    </source>
</evidence>
<dbReference type="InterPro" id="IPR018649">
    <property type="entry name" value="SHOCT"/>
</dbReference>
<proteinExistence type="predicted"/>
<name>A0AB36ADZ9_LIMRT</name>
<feature type="domain" description="SHOCT" evidence="1">
    <location>
        <begin position="157"/>
        <end position="183"/>
    </location>
</feature>
<evidence type="ECO:0000313" key="3">
    <source>
        <dbReference type="EMBL" id="MRG83530.1"/>
    </source>
</evidence>
<dbReference type="AlphaFoldDB" id="A0AB36ADZ9"/>
<dbReference type="EMBL" id="WJMZ01000003">
    <property type="protein sequence ID" value="MRG83530.1"/>
    <property type="molecule type" value="Genomic_DNA"/>
</dbReference>
<comment type="caution">
    <text evidence="3">The sequence shown here is derived from an EMBL/GenBank/DDBJ whole genome shotgun (WGS) entry which is preliminary data.</text>
</comment>
<dbReference type="InterPro" id="IPR039519">
    <property type="entry name" value="YokE-like_PH"/>
</dbReference>
<evidence type="ECO:0000259" key="1">
    <source>
        <dbReference type="Pfam" id="PF09851"/>
    </source>
</evidence>
<sequence length="185" mass="20836">MSYTLDEIKTQMEDAGISDLWGTKREVKELPKILNDDEVIKYGCSGLNNSNTVLCLCTNHRVLFLDKGLLYGIKSTEIPLDMVNGVSYEKGLIFGKIAITNGANVTKLEQINKKDAPIMADTIKKESIKYKEVLQTQNNNDSSQHEASNNTDDLIKQLRELKNLVDEGILTEEEFNAKKKQLLKI</sequence>